<dbReference type="Pfam" id="PF02670">
    <property type="entry name" value="DXP_reductoisom"/>
    <property type="match status" value="1"/>
</dbReference>
<keyword evidence="13" id="KW-0413">Isomerase</keyword>
<evidence type="ECO:0000256" key="7">
    <source>
        <dbReference type="ARBA" id="ARBA00023229"/>
    </source>
</evidence>
<dbReference type="UniPathway" id="UPA00056">
    <property type="reaction ID" value="UER00092"/>
</dbReference>
<feature type="binding site" evidence="9">
    <location>
        <position position="11"/>
    </location>
    <ligand>
        <name>NADPH</name>
        <dbReference type="ChEBI" id="CHEBI:57783"/>
    </ligand>
</feature>
<feature type="binding site" evidence="9">
    <location>
        <position position="216"/>
    </location>
    <ligand>
        <name>1-deoxy-D-xylulose 5-phosphate</name>
        <dbReference type="ChEBI" id="CHEBI:57792"/>
    </ligand>
</feature>
<dbReference type="Pfam" id="PF08436">
    <property type="entry name" value="DXP_redisom_C"/>
    <property type="match status" value="1"/>
</dbReference>
<comment type="cofactor">
    <cofactor evidence="9">
        <name>Mg(2+)</name>
        <dbReference type="ChEBI" id="CHEBI:18420"/>
    </cofactor>
    <cofactor evidence="9">
        <name>Mn(2+)</name>
        <dbReference type="ChEBI" id="CHEBI:29035"/>
    </cofactor>
</comment>
<dbReference type="FunFam" id="3.40.50.720:FF:000045">
    <property type="entry name" value="1-deoxy-D-xylulose 5-phosphate reductoisomerase"/>
    <property type="match status" value="1"/>
</dbReference>
<feature type="binding site" evidence="9">
    <location>
        <position position="14"/>
    </location>
    <ligand>
        <name>NADPH</name>
        <dbReference type="ChEBI" id="CHEBI:57783"/>
    </ligand>
</feature>
<evidence type="ECO:0000259" key="12">
    <source>
        <dbReference type="Pfam" id="PF13288"/>
    </source>
</evidence>
<feature type="binding site" evidence="9">
    <location>
        <position position="174"/>
    </location>
    <ligand>
        <name>1-deoxy-D-xylulose 5-phosphate</name>
        <dbReference type="ChEBI" id="CHEBI:57792"/>
    </ligand>
</feature>
<comment type="similarity">
    <text evidence="2 9">Belongs to the DXR family.</text>
</comment>
<feature type="binding site" evidence="9">
    <location>
        <position position="148"/>
    </location>
    <ligand>
        <name>Mn(2+)</name>
        <dbReference type="ChEBI" id="CHEBI:29035"/>
    </ligand>
</feature>
<comment type="pathway">
    <text evidence="1 9">Isoprenoid biosynthesis; isopentenyl diphosphate biosynthesis via DXP pathway; isopentenyl diphosphate from 1-deoxy-D-xylulose 5-phosphate: step 1/6.</text>
</comment>
<comment type="catalytic activity">
    <reaction evidence="8">
        <text>2-C-methyl-D-erythritol 4-phosphate + NADP(+) = 1-deoxy-D-xylulose 5-phosphate + NADPH + H(+)</text>
        <dbReference type="Rhea" id="RHEA:13717"/>
        <dbReference type="ChEBI" id="CHEBI:15378"/>
        <dbReference type="ChEBI" id="CHEBI:57783"/>
        <dbReference type="ChEBI" id="CHEBI:57792"/>
        <dbReference type="ChEBI" id="CHEBI:58262"/>
        <dbReference type="ChEBI" id="CHEBI:58349"/>
        <dbReference type="EC" id="1.1.1.267"/>
    </reaction>
    <physiologicalReaction direction="right-to-left" evidence="8">
        <dbReference type="Rhea" id="RHEA:13719"/>
    </physiologicalReaction>
</comment>
<evidence type="ECO:0000259" key="10">
    <source>
        <dbReference type="Pfam" id="PF02670"/>
    </source>
</evidence>
<evidence type="ECO:0000256" key="4">
    <source>
        <dbReference type="ARBA" id="ARBA00022857"/>
    </source>
</evidence>
<feature type="binding site" evidence="9">
    <location>
        <position position="149"/>
    </location>
    <ligand>
        <name>1-deoxy-D-xylulose 5-phosphate</name>
        <dbReference type="ChEBI" id="CHEBI:57792"/>
    </ligand>
</feature>
<evidence type="ECO:0000256" key="2">
    <source>
        <dbReference type="ARBA" id="ARBA00006825"/>
    </source>
</evidence>
<dbReference type="GO" id="GO:0030604">
    <property type="term" value="F:1-deoxy-D-xylulose-5-phosphate reductoisomerase activity"/>
    <property type="evidence" value="ECO:0007669"/>
    <property type="project" value="UniProtKB-UniRule"/>
</dbReference>
<dbReference type="AlphaFoldDB" id="A0A2U8WU68"/>
<dbReference type="SUPFAM" id="SSF69055">
    <property type="entry name" value="1-deoxy-D-xylulose-5-phosphate reductoisomerase, C-terminal domain"/>
    <property type="match status" value="1"/>
</dbReference>
<dbReference type="InterPro" id="IPR036169">
    <property type="entry name" value="DXPR_C_sf"/>
</dbReference>
<dbReference type="NCBIfam" id="TIGR00243">
    <property type="entry name" value="Dxr"/>
    <property type="match status" value="1"/>
</dbReference>
<dbReference type="HAMAP" id="MF_00183">
    <property type="entry name" value="DXP_reductoisom"/>
    <property type="match status" value="1"/>
</dbReference>
<dbReference type="InterPro" id="IPR036291">
    <property type="entry name" value="NAD(P)-bd_dom_sf"/>
</dbReference>
<dbReference type="PANTHER" id="PTHR30525">
    <property type="entry name" value="1-DEOXY-D-XYLULOSE 5-PHOSPHATE REDUCTOISOMERASE"/>
    <property type="match status" value="1"/>
</dbReference>
<keyword evidence="4 9" id="KW-0521">NADP</keyword>
<feature type="binding site" evidence="9">
    <location>
        <position position="122"/>
    </location>
    <ligand>
        <name>NADPH</name>
        <dbReference type="ChEBI" id="CHEBI:57783"/>
    </ligand>
</feature>
<dbReference type="EMBL" id="CP029553">
    <property type="protein sequence ID" value="AWN48782.1"/>
    <property type="molecule type" value="Genomic_DNA"/>
</dbReference>
<proteinExistence type="inferred from homology"/>
<evidence type="ECO:0000256" key="9">
    <source>
        <dbReference type="HAMAP-Rule" id="MF_00183"/>
    </source>
</evidence>
<dbReference type="InterPro" id="IPR026877">
    <property type="entry name" value="DXPR_C"/>
</dbReference>
<evidence type="ECO:0000313" key="13">
    <source>
        <dbReference type="EMBL" id="AWN48782.1"/>
    </source>
</evidence>
<feature type="binding site" evidence="9">
    <location>
        <position position="123"/>
    </location>
    <ligand>
        <name>1-deoxy-D-xylulose 5-phosphate</name>
        <dbReference type="ChEBI" id="CHEBI:57792"/>
    </ligand>
</feature>
<feature type="domain" description="DXP reductoisomerase C-terminal" evidence="12">
    <location>
        <begin position="261"/>
        <end position="379"/>
    </location>
</feature>
<feature type="binding site" evidence="9">
    <location>
        <position position="215"/>
    </location>
    <ligand>
        <name>1-deoxy-D-xylulose 5-phosphate</name>
        <dbReference type="ChEBI" id="CHEBI:57792"/>
    </ligand>
</feature>
<reference evidence="13 14" key="1">
    <citation type="submission" date="2018-05" db="EMBL/GenBank/DDBJ databases">
        <title>Complete Genome Sequence of Methylobacterium sp. 17Sr1-28.</title>
        <authorList>
            <person name="Srinivasan S."/>
        </authorList>
    </citation>
    <scope>NUCLEOTIDE SEQUENCE [LARGE SCALE GENOMIC DNA]</scope>
    <source>
        <strain evidence="13 14">17Sr1-28</strain>
    </source>
</reference>
<keyword evidence="14" id="KW-1185">Reference proteome</keyword>
<gene>
    <name evidence="9" type="primary">dxr</name>
    <name evidence="13" type="ORF">DK419_22530</name>
</gene>
<feature type="binding site" evidence="9">
    <location>
        <position position="197"/>
    </location>
    <ligand>
        <name>1-deoxy-D-xylulose 5-phosphate</name>
        <dbReference type="ChEBI" id="CHEBI:57792"/>
    </ligand>
</feature>
<feature type="binding site" evidence="9">
    <location>
        <position position="38"/>
    </location>
    <ligand>
        <name>NADPH</name>
        <dbReference type="ChEBI" id="CHEBI:57783"/>
    </ligand>
</feature>
<feature type="binding site" evidence="9">
    <location>
        <position position="13"/>
    </location>
    <ligand>
        <name>NADPH</name>
        <dbReference type="ChEBI" id="CHEBI:57783"/>
    </ligand>
</feature>
<evidence type="ECO:0000313" key="14">
    <source>
        <dbReference type="Proteomes" id="UP000245444"/>
    </source>
</evidence>
<feature type="domain" description="1-deoxy-D-xylulose 5-phosphate reductoisomerase N-terminal" evidence="10">
    <location>
        <begin position="5"/>
        <end position="130"/>
    </location>
</feature>
<keyword evidence="6 9" id="KW-0464">Manganese</keyword>
<dbReference type="EC" id="1.1.1.267" evidence="9"/>
<dbReference type="Proteomes" id="UP000245444">
    <property type="component" value="Chromosome"/>
</dbReference>
<dbReference type="GO" id="GO:0016853">
    <property type="term" value="F:isomerase activity"/>
    <property type="evidence" value="ECO:0007669"/>
    <property type="project" value="UniProtKB-KW"/>
</dbReference>
<dbReference type="PIRSF" id="PIRSF006205">
    <property type="entry name" value="Dxp_reductismrs"/>
    <property type="match status" value="1"/>
</dbReference>
<dbReference type="GO" id="GO:0051484">
    <property type="term" value="P:isopentenyl diphosphate biosynthetic process, methylerythritol 4-phosphate pathway involved in terpenoid biosynthetic process"/>
    <property type="evidence" value="ECO:0007669"/>
    <property type="project" value="UniProtKB-ARBA"/>
</dbReference>
<feature type="domain" description="1-deoxy-D-xylulose 5-phosphate reductoisomerase C-terminal" evidence="11">
    <location>
        <begin position="144"/>
        <end position="227"/>
    </location>
</feature>
<feature type="binding site" evidence="9">
    <location>
        <position position="124"/>
    </location>
    <ligand>
        <name>NADPH</name>
        <dbReference type="ChEBI" id="CHEBI:57783"/>
    </ligand>
</feature>
<evidence type="ECO:0000256" key="1">
    <source>
        <dbReference type="ARBA" id="ARBA00005094"/>
    </source>
</evidence>
<dbReference type="InterPro" id="IPR003821">
    <property type="entry name" value="DXP_reductoisomerase"/>
</dbReference>
<feature type="binding site" evidence="9">
    <location>
        <position position="219"/>
    </location>
    <ligand>
        <name>Mn(2+)</name>
        <dbReference type="ChEBI" id="CHEBI:29035"/>
    </ligand>
</feature>
<dbReference type="SUPFAM" id="SSF55347">
    <property type="entry name" value="Glyceraldehyde-3-phosphate dehydrogenase-like, C-terminal domain"/>
    <property type="match status" value="1"/>
</dbReference>
<feature type="binding site" evidence="9">
    <location>
        <position position="37"/>
    </location>
    <ligand>
        <name>NADPH</name>
        <dbReference type="ChEBI" id="CHEBI:57783"/>
    </ligand>
</feature>
<dbReference type="SUPFAM" id="SSF51735">
    <property type="entry name" value="NAD(P)-binding Rossmann-fold domains"/>
    <property type="match status" value="1"/>
</dbReference>
<keyword evidence="7 9" id="KW-0414">Isoprene biosynthesis</keyword>
<evidence type="ECO:0000256" key="5">
    <source>
        <dbReference type="ARBA" id="ARBA00023002"/>
    </source>
</evidence>
<dbReference type="Gene3D" id="3.40.50.720">
    <property type="entry name" value="NAD(P)-binding Rossmann-like Domain"/>
    <property type="match status" value="1"/>
</dbReference>
<comment type="function">
    <text evidence="9">Catalyzes the NADPH-dependent rearrangement and reduction of 1-deoxy-D-xylulose-5-phosphate (DXP) to 2-C-methyl-D-erythritol 4-phosphate (MEP).</text>
</comment>
<feature type="binding site" evidence="9">
    <location>
        <position position="12"/>
    </location>
    <ligand>
        <name>NADPH</name>
        <dbReference type="ChEBI" id="CHEBI:57783"/>
    </ligand>
</feature>
<accession>A0A2U8WU68</accession>
<keyword evidence="5 9" id="KW-0560">Oxidoreductase</keyword>
<dbReference type="PANTHER" id="PTHR30525:SF0">
    <property type="entry name" value="1-DEOXY-D-XYLULOSE 5-PHOSPHATE REDUCTOISOMERASE, CHLOROPLASTIC"/>
    <property type="match status" value="1"/>
</dbReference>
<dbReference type="RefSeq" id="WP_109961066.1">
    <property type="nucleotide sequence ID" value="NZ_CP029553.1"/>
</dbReference>
<protein>
    <recommendedName>
        <fullName evidence="9">1-deoxy-D-xylulose 5-phosphate reductoisomerase</fullName>
        <shortName evidence="9">DXP reductoisomerase</shortName>
        <ecNumber evidence="9">1.1.1.267</ecNumber>
    </recommendedName>
    <alternativeName>
        <fullName evidence="9">1-deoxyxylulose-5-phosphate reductoisomerase</fullName>
    </alternativeName>
    <alternativeName>
        <fullName evidence="9">2-C-methyl-D-erythritol 4-phosphate synthase</fullName>
    </alternativeName>
</protein>
<feature type="binding site" evidence="9">
    <location>
        <position position="203"/>
    </location>
    <ligand>
        <name>NADPH</name>
        <dbReference type="ChEBI" id="CHEBI:57783"/>
    </ligand>
</feature>
<dbReference type="OrthoDB" id="9806546at2"/>
<dbReference type="InterPro" id="IPR013644">
    <property type="entry name" value="DXP_reductoisomerase_C"/>
</dbReference>
<dbReference type="Gene3D" id="1.10.1740.10">
    <property type="match status" value="1"/>
</dbReference>
<organism evidence="13 14">
    <name type="scientific">Methylobacterium terrae</name>
    <dbReference type="NCBI Taxonomy" id="2202827"/>
    <lineage>
        <taxon>Bacteria</taxon>
        <taxon>Pseudomonadati</taxon>
        <taxon>Pseudomonadota</taxon>
        <taxon>Alphaproteobacteria</taxon>
        <taxon>Hyphomicrobiales</taxon>
        <taxon>Methylobacteriaceae</taxon>
        <taxon>Methylobacterium</taxon>
    </lineage>
</organism>
<feature type="binding site" evidence="9">
    <location>
        <position position="210"/>
    </location>
    <ligand>
        <name>1-deoxy-D-xylulose 5-phosphate</name>
        <dbReference type="ChEBI" id="CHEBI:57792"/>
    </ligand>
</feature>
<evidence type="ECO:0000256" key="8">
    <source>
        <dbReference type="ARBA" id="ARBA00048543"/>
    </source>
</evidence>
<feature type="binding site" evidence="9">
    <location>
        <position position="150"/>
    </location>
    <ligand>
        <name>1-deoxy-D-xylulose 5-phosphate</name>
        <dbReference type="ChEBI" id="CHEBI:57792"/>
    </ligand>
</feature>
<dbReference type="InterPro" id="IPR013512">
    <property type="entry name" value="DXP_reductoisomerase_N"/>
</dbReference>
<feature type="binding site" evidence="9">
    <location>
        <position position="150"/>
    </location>
    <ligand>
        <name>Mn(2+)</name>
        <dbReference type="ChEBI" id="CHEBI:29035"/>
    </ligand>
</feature>
<dbReference type="GO" id="GO:0070402">
    <property type="term" value="F:NADPH binding"/>
    <property type="evidence" value="ECO:0007669"/>
    <property type="project" value="InterPro"/>
</dbReference>
<keyword evidence="3 9" id="KW-0479">Metal-binding</keyword>
<evidence type="ECO:0000256" key="6">
    <source>
        <dbReference type="ARBA" id="ARBA00023211"/>
    </source>
</evidence>
<dbReference type="Pfam" id="PF13288">
    <property type="entry name" value="DXPR_C"/>
    <property type="match status" value="1"/>
</dbReference>
<dbReference type="GO" id="GO:0030145">
    <property type="term" value="F:manganese ion binding"/>
    <property type="evidence" value="ECO:0007669"/>
    <property type="project" value="TreeGrafter"/>
</dbReference>
<evidence type="ECO:0000256" key="3">
    <source>
        <dbReference type="ARBA" id="ARBA00022723"/>
    </source>
</evidence>
<dbReference type="KEGG" id="mtea:DK419_22530"/>
<name>A0A2U8WU68_9HYPH</name>
<keyword evidence="9" id="KW-0460">Magnesium</keyword>
<sequence>MTLTVSVLGATGSIGRSTADLLDQHRDRFRVGAVAGGRDAQALARVARELNAEFAAIADADAGPALRDALAGSGIACGAGPSAVIEAATRDADLVVAAVSGAAGLSPTCAAIRQGRTVALANKESLVCAGDAFMRDAKKFGARILPMDSEHNALEQSIGTGRIDEITRMTITASGGPFRTATRERIAAASAADAAAHPTWSMGMKINIDSATMMNKGLELIEAHHLFGIEAERLDAVVHPQSIVHALVTWRDGSVTAGLYVPDMRVPIAHCLGLGERLTIARGKPLDLAATGSLTFERPDEERFPCLRIAKAALAAGAAQPTVMNAANEIAVAAFIAGTIGFYDIAALVERACEHFAARFSTAPADVEEALAIDAEVRSWSEAALAA</sequence>
<comment type="caution">
    <text evidence="9">Lacks conserved residue(s) required for the propagation of feature annotation.</text>
</comment>
<evidence type="ECO:0000259" key="11">
    <source>
        <dbReference type="Pfam" id="PF08436"/>
    </source>
</evidence>
<feature type="binding site" evidence="9">
    <location>
        <position position="219"/>
    </location>
    <ligand>
        <name>1-deoxy-D-xylulose 5-phosphate</name>
        <dbReference type="ChEBI" id="CHEBI:57792"/>
    </ligand>
</feature>